<feature type="compositionally biased region" description="Low complexity" evidence="1">
    <location>
        <begin position="35"/>
        <end position="51"/>
    </location>
</feature>
<keyword evidence="5" id="KW-1185">Reference proteome</keyword>
<feature type="domain" description="WW" evidence="3">
    <location>
        <begin position="4"/>
        <end position="37"/>
    </location>
</feature>
<dbReference type="Pfam" id="PF00397">
    <property type="entry name" value="WW"/>
    <property type="match status" value="1"/>
</dbReference>
<feature type="transmembrane region" description="Helical" evidence="2">
    <location>
        <begin position="151"/>
        <end position="172"/>
    </location>
</feature>
<accession>A0A023B894</accession>
<protein>
    <submittedName>
        <fullName evidence="4">WW domain protein</fullName>
    </submittedName>
</protein>
<evidence type="ECO:0000313" key="5">
    <source>
        <dbReference type="Proteomes" id="UP000019763"/>
    </source>
</evidence>
<dbReference type="PANTHER" id="PTHR12822:SF2">
    <property type="entry name" value="PROTEIN YIPF"/>
    <property type="match status" value="1"/>
</dbReference>
<dbReference type="AlphaFoldDB" id="A0A023B894"/>
<name>A0A023B894_GRENI</name>
<dbReference type="SUPFAM" id="SSF51045">
    <property type="entry name" value="WW domain"/>
    <property type="match status" value="1"/>
</dbReference>
<dbReference type="PANTHER" id="PTHR12822">
    <property type="entry name" value="PROTEIN YIPF"/>
    <property type="match status" value="1"/>
</dbReference>
<comment type="caution">
    <text evidence="4">The sequence shown here is derived from an EMBL/GenBank/DDBJ whole genome shotgun (WGS) entry which is preliminary data.</text>
</comment>
<proteinExistence type="predicted"/>
<dbReference type="GeneID" id="22912297"/>
<dbReference type="InterPro" id="IPR036020">
    <property type="entry name" value="WW_dom_sf"/>
</dbReference>
<evidence type="ECO:0000259" key="3">
    <source>
        <dbReference type="PROSITE" id="PS50020"/>
    </source>
</evidence>
<dbReference type="EMBL" id="AFNH02000475">
    <property type="protein sequence ID" value="EZG68308.1"/>
    <property type="molecule type" value="Genomic_DNA"/>
</dbReference>
<dbReference type="RefSeq" id="XP_011134594.1">
    <property type="nucleotide sequence ID" value="XM_011136292.1"/>
</dbReference>
<evidence type="ECO:0000256" key="1">
    <source>
        <dbReference type="SAM" id="MobiDB-lite"/>
    </source>
</evidence>
<dbReference type="PROSITE" id="PS01159">
    <property type="entry name" value="WW_DOMAIN_1"/>
    <property type="match status" value="1"/>
</dbReference>
<dbReference type="Proteomes" id="UP000019763">
    <property type="component" value="Unassembled WGS sequence"/>
</dbReference>
<feature type="region of interest" description="Disordered" evidence="1">
    <location>
        <begin position="33"/>
        <end position="55"/>
    </location>
</feature>
<feature type="transmembrane region" description="Helical" evidence="2">
    <location>
        <begin position="193"/>
        <end position="212"/>
    </location>
</feature>
<reference evidence="4" key="1">
    <citation type="submission" date="2013-12" db="EMBL/GenBank/DDBJ databases">
        <authorList>
            <person name="Omoto C.K."/>
            <person name="Sibley D."/>
            <person name="Venepally P."/>
            <person name="Hadjithomas M."/>
            <person name="Karamycheva S."/>
            <person name="Brunk B."/>
            <person name="Roos D."/>
            <person name="Caler E."/>
            <person name="Lorenzi H."/>
        </authorList>
    </citation>
    <scope>NUCLEOTIDE SEQUENCE</scope>
</reference>
<dbReference type="Gene3D" id="2.20.70.10">
    <property type="match status" value="1"/>
</dbReference>
<dbReference type="InterPro" id="IPR001202">
    <property type="entry name" value="WW_dom"/>
</dbReference>
<dbReference type="InterPro" id="IPR039765">
    <property type="entry name" value="Yip5/YIPF1/YIPF2"/>
</dbReference>
<keyword evidence="2" id="KW-1133">Transmembrane helix</keyword>
<dbReference type="PROSITE" id="PS50020">
    <property type="entry name" value="WW_DOMAIN_2"/>
    <property type="match status" value="1"/>
</dbReference>
<sequence>MIDQQLPEGWEPVAMENGQVYYYSKALDRTQWERPTSANASSTASTTPNGAMSSSLGVDLESQQKLGTRLASAYCDISDVELQSRLLCPLTPHQALMGASDTALADLMERPDFIGPFWVCVTVGLTAFASNHIEQWLYSRDVVHTYVGTLPFAWCLLIFWCVISPLVLRYLYHSANQNSNDFNLPVGLFKLDSLICAYGYSLVTAIPALLLASAPSVVLRITFLLASMLCGLAFLTACLKK</sequence>
<keyword evidence="2" id="KW-0812">Transmembrane</keyword>
<dbReference type="GO" id="GO:0016192">
    <property type="term" value="P:vesicle-mediated transport"/>
    <property type="evidence" value="ECO:0007669"/>
    <property type="project" value="InterPro"/>
</dbReference>
<evidence type="ECO:0000256" key="2">
    <source>
        <dbReference type="SAM" id="Phobius"/>
    </source>
</evidence>
<organism evidence="4 5">
    <name type="scientific">Gregarina niphandrodes</name>
    <name type="common">Septate eugregarine</name>
    <dbReference type="NCBI Taxonomy" id="110365"/>
    <lineage>
        <taxon>Eukaryota</taxon>
        <taxon>Sar</taxon>
        <taxon>Alveolata</taxon>
        <taxon>Apicomplexa</taxon>
        <taxon>Conoidasida</taxon>
        <taxon>Gregarinasina</taxon>
        <taxon>Eugregarinorida</taxon>
        <taxon>Gregarinidae</taxon>
        <taxon>Gregarina</taxon>
    </lineage>
</organism>
<dbReference type="GO" id="GO:0031267">
    <property type="term" value="F:small GTPase binding"/>
    <property type="evidence" value="ECO:0007669"/>
    <property type="project" value="InterPro"/>
</dbReference>
<dbReference type="SMART" id="SM00456">
    <property type="entry name" value="WW"/>
    <property type="match status" value="1"/>
</dbReference>
<keyword evidence="2" id="KW-0472">Membrane</keyword>
<gene>
    <name evidence="4" type="ORF">GNI_062760</name>
</gene>
<dbReference type="VEuPathDB" id="CryptoDB:GNI_062760"/>
<evidence type="ECO:0000313" key="4">
    <source>
        <dbReference type="EMBL" id="EZG68308.1"/>
    </source>
</evidence>
<feature type="transmembrane region" description="Helical" evidence="2">
    <location>
        <begin position="113"/>
        <end position="131"/>
    </location>
</feature>
<dbReference type="CDD" id="cd00201">
    <property type="entry name" value="WW"/>
    <property type="match status" value="1"/>
</dbReference>
<feature type="transmembrane region" description="Helical" evidence="2">
    <location>
        <begin position="218"/>
        <end position="239"/>
    </location>
</feature>
<dbReference type="GO" id="GO:0005794">
    <property type="term" value="C:Golgi apparatus"/>
    <property type="evidence" value="ECO:0007669"/>
    <property type="project" value="InterPro"/>
</dbReference>